<reference evidence="2" key="1">
    <citation type="submission" date="2018-06" db="EMBL/GenBank/DDBJ databases">
        <authorList>
            <person name="Zhirakovskaya E."/>
        </authorList>
    </citation>
    <scope>NUCLEOTIDE SEQUENCE</scope>
</reference>
<feature type="coiled-coil region" evidence="1">
    <location>
        <begin position="267"/>
        <end position="363"/>
    </location>
</feature>
<evidence type="ECO:0008006" key="3">
    <source>
        <dbReference type="Google" id="ProtNLM"/>
    </source>
</evidence>
<proteinExistence type="predicted"/>
<evidence type="ECO:0000313" key="2">
    <source>
        <dbReference type="EMBL" id="VAV99823.1"/>
    </source>
</evidence>
<accession>A0A3B0STM8</accession>
<protein>
    <recommendedName>
        <fullName evidence="3">ATPase</fullName>
    </recommendedName>
</protein>
<evidence type="ECO:0000256" key="1">
    <source>
        <dbReference type="SAM" id="Coils"/>
    </source>
</evidence>
<feature type="non-terminal residue" evidence="2">
    <location>
        <position position="1"/>
    </location>
</feature>
<gene>
    <name evidence="2" type="ORF">MNBD_ALPHA04-1817</name>
</gene>
<dbReference type="AlphaFoldDB" id="A0A3B0STM8"/>
<sequence length="551" mass="59930">EHLPVVINTAKDVTNQIGNTGRTTQTEMAGMLNTLKRIGEVGGDAKKSLEAVAERSGEAVEALAVKAAEIKTRLDEQFNQVETGSKKISTVLKTTTDEIIEALHDTSAKLTTEGSDATSRLRSDLESLEATLANVSSTADKEDERLKALAEDLNRNVLEISENVKLLDNESGEQTAKLAFAMTALEQNSSALKDSLQDGYSVADGLTERVEKLLVALDSTARELDETLPPAFDRVTEKSNSSMMAFGRIAKEAQNAEAAADDIAAKIETSDKAIAEQRAKLDQLRDSGTEASDAVLAKISALAKSLEEVREQNDALAESSGEKLINALLRVKETARQAADHSRETLENAISESADKFEEISEEALNKIIDEKIGSIAPQLEAAVTKAVATTQSTAGHLTDQLTAIEDMTTNLEQRILFAREKAEQSSDENFTRRVALLTESLNSTAIDVTKILSNEVTDTEWAAYLKGDRGIFARRAVRLLDSGEVREILLEYEGSSEFREHVNRYIHDFETMLRGVLSTRDGSAIGVTLLSSDIGKLYVALAQAIERLRN</sequence>
<feature type="coiled-coil region" evidence="1">
    <location>
        <begin position="125"/>
        <end position="170"/>
    </location>
</feature>
<name>A0A3B0STM8_9ZZZZ</name>
<organism evidence="2">
    <name type="scientific">hydrothermal vent metagenome</name>
    <dbReference type="NCBI Taxonomy" id="652676"/>
    <lineage>
        <taxon>unclassified sequences</taxon>
        <taxon>metagenomes</taxon>
        <taxon>ecological metagenomes</taxon>
    </lineage>
</organism>
<dbReference type="EMBL" id="UOEF01000293">
    <property type="protein sequence ID" value="VAV99823.1"/>
    <property type="molecule type" value="Genomic_DNA"/>
</dbReference>
<keyword evidence="1" id="KW-0175">Coiled coil</keyword>